<proteinExistence type="predicted"/>
<evidence type="ECO:0000313" key="2">
    <source>
        <dbReference type="Proteomes" id="UP000789860"/>
    </source>
</evidence>
<feature type="non-terminal residue" evidence="1">
    <location>
        <position position="66"/>
    </location>
</feature>
<evidence type="ECO:0000313" key="1">
    <source>
        <dbReference type="EMBL" id="CAG8622224.1"/>
    </source>
</evidence>
<name>A0ACA9N1F8_9GLOM</name>
<dbReference type="Proteomes" id="UP000789860">
    <property type="component" value="Unassembled WGS sequence"/>
</dbReference>
<feature type="non-terminal residue" evidence="1">
    <location>
        <position position="1"/>
    </location>
</feature>
<gene>
    <name evidence="1" type="ORF">SCALOS_LOCUS7685</name>
</gene>
<keyword evidence="2" id="KW-1185">Reference proteome</keyword>
<accession>A0ACA9N1F8</accession>
<dbReference type="EMBL" id="CAJVPM010017906">
    <property type="protein sequence ID" value="CAG8622224.1"/>
    <property type="molecule type" value="Genomic_DNA"/>
</dbReference>
<comment type="caution">
    <text evidence="1">The sequence shown here is derived from an EMBL/GenBank/DDBJ whole genome shotgun (WGS) entry which is preliminary data.</text>
</comment>
<reference evidence="1" key="1">
    <citation type="submission" date="2021-06" db="EMBL/GenBank/DDBJ databases">
        <authorList>
            <person name="Kallberg Y."/>
            <person name="Tangrot J."/>
            <person name="Rosling A."/>
        </authorList>
    </citation>
    <scope>NUCLEOTIDE SEQUENCE</scope>
    <source>
        <strain evidence="1">AU212A</strain>
    </source>
</reference>
<protein>
    <submittedName>
        <fullName evidence="1">11138_t:CDS:1</fullName>
    </submittedName>
</protein>
<organism evidence="1 2">
    <name type="scientific">Scutellospora calospora</name>
    <dbReference type="NCBI Taxonomy" id="85575"/>
    <lineage>
        <taxon>Eukaryota</taxon>
        <taxon>Fungi</taxon>
        <taxon>Fungi incertae sedis</taxon>
        <taxon>Mucoromycota</taxon>
        <taxon>Glomeromycotina</taxon>
        <taxon>Glomeromycetes</taxon>
        <taxon>Diversisporales</taxon>
        <taxon>Gigasporaceae</taxon>
        <taxon>Scutellospora</taxon>
    </lineage>
</organism>
<sequence length="66" mass="7341">TYNQPTSFAHQHQSSETFEDIKSNNDSNLLGNLSIVKNNFDSPYNNCSIQASFSEQPPQQHAQPSG</sequence>